<keyword evidence="3" id="KW-1185">Reference proteome</keyword>
<organism evidence="2 3">
    <name type="scientific">Ulvibacter litoralis</name>
    <dbReference type="NCBI Taxonomy" id="227084"/>
    <lineage>
        <taxon>Bacteria</taxon>
        <taxon>Pseudomonadati</taxon>
        <taxon>Bacteroidota</taxon>
        <taxon>Flavobacteriia</taxon>
        <taxon>Flavobacteriales</taxon>
        <taxon>Flavobacteriaceae</taxon>
        <taxon>Ulvibacter</taxon>
    </lineage>
</organism>
<dbReference type="OrthoDB" id="1178372at2"/>
<reference evidence="2 3" key="1">
    <citation type="submission" date="2016-10" db="EMBL/GenBank/DDBJ databases">
        <authorList>
            <person name="de Groot N.N."/>
        </authorList>
    </citation>
    <scope>NUCLEOTIDE SEQUENCE [LARGE SCALE GENOMIC DNA]</scope>
    <source>
        <strain evidence="2 3">DSM 16195</strain>
    </source>
</reference>
<dbReference type="AlphaFoldDB" id="A0A1G7HJD1"/>
<dbReference type="RefSeq" id="WP_093144782.1">
    <property type="nucleotide sequence ID" value="NZ_BMWO01000004.1"/>
</dbReference>
<protein>
    <recommendedName>
        <fullName evidence="4">Peptidase M48 domain-containing protein</fullName>
    </recommendedName>
</protein>
<dbReference type="Proteomes" id="UP000199321">
    <property type="component" value="Unassembled WGS sequence"/>
</dbReference>
<sequence length="174" mass="19944">MKKPLIVLFILATTFSFTTSAQEVSIDGRLKPHLDAFFELCKTYNIEYNDKLFALKKIAVVETLQTSSKGSTLGMLQRDEDRNVENIAINWIAMLDPEILKVVAFHEFGHYFLEYDHHVCDDCGIIMSVVNTSYFDIANDWENQIKILFEKSPAYLKNQNSMNTTVAQQNYSGN</sequence>
<evidence type="ECO:0000313" key="3">
    <source>
        <dbReference type="Proteomes" id="UP000199321"/>
    </source>
</evidence>
<gene>
    <name evidence="2" type="ORF">SAMN05421855_104124</name>
</gene>
<proteinExistence type="predicted"/>
<evidence type="ECO:0000313" key="2">
    <source>
        <dbReference type="EMBL" id="SDF00436.1"/>
    </source>
</evidence>
<evidence type="ECO:0000256" key="1">
    <source>
        <dbReference type="SAM" id="SignalP"/>
    </source>
</evidence>
<feature type="signal peptide" evidence="1">
    <location>
        <begin position="1"/>
        <end position="21"/>
    </location>
</feature>
<keyword evidence="1" id="KW-0732">Signal</keyword>
<accession>A0A1G7HJD1</accession>
<name>A0A1G7HJD1_9FLAO</name>
<evidence type="ECO:0008006" key="4">
    <source>
        <dbReference type="Google" id="ProtNLM"/>
    </source>
</evidence>
<dbReference type="EMBL" id="FNBA01000004">
    <property type="protein sequence ID" value="SDF00436.1"/>
    <property type="molecule type" value="Genomic_DNA"/>
</dbReference>
<feature type="chain" id="PRO_5011758322" description="Peptidase M48 domain-containing protein" evidence="1">
    <location>
        <begin position="22"/>
        <end position="174"/>
    </location>
</feature>